<dbReference type="GO" id="GO:0004674">
    <property type="term" value="F:protein serine/threonine kinase activity"/>
    <property type="evidence" value="ECO:0007669"/>
    <property type="project" value="UniProtKB-EC"/>
</dbReference>
<feature type="region of interest" description="Disordered" evidence="1">
    <location>
        <begin position="158"/>
        <end position="215"/>
    </location>
</feature>
<feature type="domain" description="PH" evidence="2">
    <location>
        <begin position="3"/>
        <end position="98"/>
    </location>
</feature>
<dbReference type="CDD" id="cd13279">
    <property type="entry name" value="PH_Cla4_Ste20"/>
    <property type="match status" value="1"/>
</dbReference>
<dbReference type="Pfam" id="PF00169">
    <property type="entry name" value="PH"/>
    <property type="match status" value="1"/>
</dbReference>
<dbReference type="InterPro" id="IPR001849">
    <property type="entry name" value="PH_domain"/>
</dbReference>
<dbReference type="EC" id="2.7.11.1" evidence="3"/>
<protein>
    <submittedName>
        <fullName evidence="3">Protein kinase</fullName>
        <ecNumber evidence="3">2.7.11.1</ecNumber>
    </submittedName>
</protein>
<comment type="caution">
    <text evidence="3">The sequence shown here is derived from an EMBL/GenBank/DDBJ whole genome shotgun (WGS) entry which is preliminary data.</text>
</comment>
<dbReference type="Gene3D" id="3.30.200.20">
    <property type="entry name" value="Phosphorylase Kinase, domain 1"/>
    <property type="match status" value="1"/>
</dbReference>
<accession>A0A9W7ZJK9</accession>
<dbReference type="Gene3D" id="2.30.29.30">
    <property type="entry name" value="Pleckstrin-homology domain (PH domain)/Phosphotyrosine-binding domain (PTB)"/>
    <property type="match status" value="1"/>
</dbReference>
<evidence type="ECO:0000259" key="2">
    <source>
        <dbReference type="PROSITE" id="PS50003"/>
    </source>
</evidence>
<feature type="compositionally biased region" description="Pro residues" evidence="1">
    <location>
        <begin position="262"/>
        <end position="271"/>
    </location>
</feature>
<keyword evidence="4" id="KW-1185">Reference proteome</keyword>
<dbReference type="PROSITE" id="PS50003">
    <property type="entry name" value="PH_DOMAIN"/>
    <property type="match status" value="1"/>
</dbReference>
<dbReference type="SUPFAM" id="SSF50729">
    <property type="entry name" value="PH domain-like"/>
    <property type="match status" value="1"/>
</dbReference>
<feature type="region of interest" description="Disordered" evidence="1">
    <location>
        <begin position="228"/>
        <end position="278"/>
    </location>
</feature>
<feature type="non-terminal residue" evidence="3">
    <location>
        <position position="1"/>
    </location>
</feature>
<evidence type="ECO:0000313" key="3">
    <source>
        <dbReference type="EMBL" id="KAJ1909731.1"/>
    </source>
</evidence>
<proteinExistence type="predicted"/>
<dbReference type="SMART" id="SM00233">
    <property type="entry name" value="PH"/>
    <property type="match status" value="1"/>
</dbReference>
<name>A0A9W7ZJK9_9FUNG</name>
<evidence type="ECO:0000256" key="1">
    <source>
        <dbReference type="SAM" id="MobiDB-lite"/>
    </source>
</evidence>
<keyword evidence="3" id="KW-0808">Transferase</keyword>
<gene>
    <name evidence="3" type="primary">CLA4</name>
    <name evidence="3" type="ORF">IWQ60_011016</name>
</gene>
<dbReference type="OrthoDB" id="248923at2759"/>
<feature type="compositionally biased region" description="Polar residues" evidence="1">
    <location>
        <begin position="230"/>
        <end position="241"/>
    </location>
</feature>
<dbReference type="InterPro" id="IPR011993">
    <property type="entry name" value="PH-like_dom_sf"/>
</dbReference>
<dbReference type="EMBL" id="JANBPT010001155">
    <property type="protein sequence ID" value="KAJ1909731.1"/>
    <property type="molecule type" value="Genomic_DNA"/>
</dbReference>
<dbReference type="Proteomes" id="UP001150569">
    <property type="component" value="Unassembled WGS sequence"/>
</dbReference>
<keyword evidence="3" id="KW-0418">Kinase</keyword>
<organism evidence="3 4">
    <name type="scientific">Tieghemiomyces parasiticus</name>
    <dbReference type="NCBI Taxonomy" id="78921"/>
    <lineage>
        <taxon>Eukaryota</taxon>
        <taxon>Fungi</taxon>
        <taxon>Fungi incertae sedis</taxon>
        <taxon>Zoopagomycota</taxon>
        <taxon>Kickxellomycotina</taxon>
        <taxon>Dimargaritomycetes</taxon>
        <taxon>Dimargaritales</taxon>
        <taxon>Dimargaritaceae</taxon>
        <taxon>Tieghemiomyces</taxon>
    </lineage>
</organism>
<evidence type="ECO:0000313" key="4">
    <source>
        <dbReference type="Proteomes" id="UP001150569"/>
    </source>
</evidence>
<sequence length="344" mass="37943">MTTVFKKGYLSVKDDGIRSWLWTKRWTLLREGTLTFHRNENTYQANTVIFLKDVIGVSRCQHRQYCIEIKTKERDYYLSCKGDEELYSWLDAIYEGLPDQWEKLLQQSAITKDDFTKNPQAVLDVLDFYTKNSEQDTAPSPYGHTSTANKWQNLLPKNAGAVTPLGGASSSPSKAWTPDEAPGRTTNGYPLAPMPPNVTHHTHQIPNRTSPKLPELPQRMSVLFDKEPSSLHQTLAASNAATAPPRGSGPAGMARPHEAGGPAPPPRPPAPASTMDKAKSDALAALTGQMSNVQLQPKPVVKEQRLSTMSEAQIMTKLRSIVSDHDPKVLYQKIKKVGQGASGS</sequence>
<dbReference type="AlphaFoldDB" id="A0A9W7ZJK9"/>
<reference evidence="3" key="1">
    <citation type="submission" date="2022-07" db="EMBL/GenBank/DDBJ databases">
        <title>Phylogenomic reconstructions and comparative analyses of Kickxellomycotina fungi.</title>
        <authorList>
            <person name="Reynolds N.K."/>
            <person name="Stajich J.E."/>
            <person name="Barry K."/>
            <person name="Grigoriev I.V."/>
            <person name="Crous P."/>
            <person name="Smith M.E."/>
        </authorList>
    </citation>
    <scope>NUCLEOTIDE SEQUENCE</scope>
    <source>
        <strain evidence="3">RSA 861</strain>
    </source>
</reference>